<feature type="compositionally biased region" description="Basic residues" evidence="1">
    <location>
        <begin position="18"/>
        <end position="27"/>
    </location>
</feature>
<feature type="compositionally biased region" description="Basic and acidic residues" evidence="1">
    <location>
        <begin position="31"/>
        <end position="45"/>
    </location>
</feature>
<proteinExistence type="predicted"/>
<evidence type="ECO:0000256" key="1">
    <source>
        <dbReference type="SAM" id="MobiDB-lite"/>
    </source>
</evidence>
<gene>
    <name evidence="2" type="ORF">V5E97_18825</name>
</gene>
<name>A0AAU7CSQ9_9BACT</name>
<dbReference type="AlphaFoldDB" id="A0AAU7CSQ9"/>
<sequence length="80" mass="9331">MDQTKRELRQQKREIKRAGGKRRRRLLKQGLAERPDEATHTEFDFGRSSSAKLNGIDRDSTRQRRSHPEATESKALPDPF</sequence>
<feature type="compositionally biased region" description="Basic and acidic residues" evidence="1">
    <location>
        <begin position="1"/>
        <end position="17"/>
    </location>
</feature>
<reference evidence="2" key="1">
    <citation type="submission" date="2024-05" db="EMBL/GenBank/DDBJ databases">
        <title>Planctomycetes of the genus Singulisphaera possess chitinolytic capabilities.</title>
        <authorList>
            <person name="Ivanova A."/>
        </authorList>
    </citation>
    <scope>NUCLEOTIDE SEQUENCE</scope>
    <source>
        <strain evidence="2">Ch08T</strain>
    </source>
</reference>
<evidence type="ECO:0000313" key="2">
    <source>
        <dbReference type="EMBL" id="XBH08008.1"/>
    </source>
</evidence>
<dbReference type="RefSeq" id="WP_406700845.1">
    <property type="nucleotide sequence ID" value="NZ_CP155447.1"/>
</dbReference>
<accession>A0AAU7CSQ9</accession>
<dbReference type="EMBL" id="CP155447">
    <property type="protein sequence ID" value="XBH08008.1"/>
    <property type="molecule type" value="Genomic_DNA"/>
</dbReference>
<feature type="region of interest" description="Disordered" evidence="1">
    <location>
        <begin position="1"/>
        <end position="80"/>
    </location>
</feature>
<organism evidence="2">
    <name type="scientific">Singulisphaera sp. Ch08</name>
    <dbReference type="NCBI Taxonomy" id="3120278"/>
    <lineage>
        <taxon>Bacteria</taxon>
        <taxon>Pseudomonadati</taxon>
        <taxon>Planctomycetota</taxon>
        <taxon>Planctomycetia</taxon>
        <taxon>Isosphaerales</taxon>
        <taxon>Isosphaeraceae</taxon>
        <taxon>Singulisphaera</taxon>
    </lineage>
</organism>
<protein>
    <submittedName>
        <fullName evidence="2">Uncharacterized protein</fullName>
    </submittedName>
</protein>
<feature type="compositionally biased region" description="Basic and acidic residues" evidence="1">
    <location>
        <begin position="55"/>
        <end position="72"/>
    </location>
</feature>